<dbReference type="STRING" id="263475.AMD00_11590"/>
<comment type="caution">
    <text evidence="1">The sequence shown here is derived from an EMBL/GenBank/DDBJ whole genome shotgun (WGS) entry which is preliminary data.</text>
</comment>
<dbReference type="Proteomes" id="UP000036867">
    <property type="component" value="Unassembled WGS sequence"/>
</dbReference>
<dbReference type="EMBL" id="LILB01000005">
    <property type="protein sequence ID" value="KOO49035.1"/>
    <property type="molecule type" value="Genomic_DNA"/>
</dbReference>
<evidence type="ECO:0000313" key="2">
    <source>
        <dbReference type="Proteomes" id="UP000036867"/>
    </source>
</evidence>
<keyword evidence="2" id="KW-1185">Reference proteome</keyword>
<protein>
    <submittedName>
        <fullName evidence="1">Uncharacterized protein</fullName>
    </submittedName>
</protein>
<sequence>MFLYNSESNLELASPFFKSSKLYQLSGIIFSSKASIDRNIVLEHHDSKNRKALLIVISVYKKGKVECLKLLVYTAIKRVTCSIKVKLIMEEAWEI</sequence>
<organism evidence="1 2">
    <name type="scientific">Viridibacillus arvi</name>
    <dbReference type="NCBI Taxonomy" id="263475"/>
    <lineage>
        <taxon>Bacteria</taxon>
        <taxon>Bacillati</taxon>
        <taxon>Bacillota</taxon>
        <taxon>Bacilli</taxon>
        <taxon>Bacillales</taxon>
        <taxon>Caryophanaceae</taxon>
        <taxon>Viridibacillus</taxon>
    </lineage>
</organism>
<dbReference type="RefSeq" id="WP_053417229.1">
    <property type="nucleotide sequence ID" value="NZ_LILB01000005.1"/>
</dbReference>
<dbReference type="AlphaFoldDB" id="A0A0M0LDA0"/>
<name>A0A0M0LDA0_9BACL</name>
<accession>A0A0M0LDA0</accession>
<reference evidence="2" key="1">
    <citation type="submission" date="2015-08" db="EMBL/GenBank/DDBJ databases">
        <title>Fjat-10028 dsm 16317.</title>
        <authorList>
            <person name="Liu B."/>
            <person name="Wang J."/>
            <person name="Zhu Y."/>
            <person name="Liu G."/>
            <person name="Chen Q."/>
            <person name="Chen Z."/>
            <person name="Lan J."/>
            <person name="Che J."/>
            <person name="Ge C."/>
            <person name="Shi H."/>
            <person name="Pan Z."/>
            <person name="Liu X."/>
        </authorList>
    </citation>
    <scope>NUCLEOTIDE SEQUENCE [LARGE SCALE GENOMIC DNA]</scope>
    <source>
        <strain evidence="2">DSM 16317</strain>
    </source>
</reference>
<gene>
    <name evidence="1" type="ORF">AMD00_11590</name>
</gene>
<dbReference type="OrthoDB" id="2708249at2"/>
<proteinExistence type="predicted"/>
<dbReference type="GeneID" id="301136738"/>
<evidence type="ECO:0000313" key="1">
    <source>
        <dbReference type="EMBL" id="KOO49035.1"/>
    </source>
</evidence>